<comment type="subcellular location">
    <subcellularLocation>
        <location evidence="1">Secreted</location>
    </subcellularLocation>
</comment>
<evidence type="ECO:0000256" key="12">
    <source>
        <dbReference type="ARBA" id="ARBA00023180"/>
    </source>
</evidence>
<evidence type="ECO:0000259" key="17">
    <source>
        <dbReference type="PROSITE" id="PS50070"/>
    </source>
</evidence>
<dbReference type="InterPro" id="IPR001314">
    <property type="entry name" value="Peptidase_S1A"/>
</dbReference>
<dbReference type="FunFam" id="2.10.10.10:FF:000007">
    <property type="entry name" value="hepatocyte growth factor activator"/>
    <property type="match status" value="1"/>
</dbReference>
<dbReference type="InterPro" id="IPR000001">
    <property type="entry name" value="Kringle"/>
</dbReference>
<dbReference type="PROSITE" id="PS51091">
    <property type="entry name" value="FN1_2"/>
    <property type="match status" value="1"/>
</dbReference>
<dbReference type="InterPro" id="IPR000742">
    <property type="entry name" value="EGF"/>
</dbReference>
<keyword evidence="8" id="KW-0378">Hydrolase</keyword>
<feature type="domain" description="Fibronectin type-I" evidence="19">
    <location>
        <begin position="184"/>
        <end position="224"/>
    </location>
</feature>
<dbReference type="Gene3D" id="2.40.10.10">
    <property type="entry name" value="Trypsin-like serine proteases"/>
    <property type="match status" value="1"/>
</dbReference>
<dbReference type="InterPro" id="IPR000083">
    <property type="entry name" value="Fibronectin_type1"/>
</dbReference>
<dbReference type="PROSITE" id="PS50070">
    <property type="entry name" value="KRINGLE_2"/>
    <property type="match status" value="1"/>
</dbReference>
<feature type="domain" description="EGF-like" evidence="16">
    <location>
        <begin position="225"/>
        <end position="263"/>
    </location>
</feature>
<dbReference type="PRINTS" id="PR00722">
    <property type="entry name" value="CHYMOTRYPSIN"/>
</dbReference>
<dbReference type="GO" id="GO:0005791">
    <property type="term" value="C:rough endoplasmic reticulum"/>
    <property type="evidence" value="ECO:0007669"/>
    <property type="project" value="TreeGrafter"/>
</dbReference>
<keyword evidence="4 14" id="KW-0420">Kringle</keyword>
<dbReference type="InterPro" id="IPR050127">
    <property type="entry name" value="Serine_Proteases_S1"/>
</dbReference>
<dbReference type="GO" id="GO:0005615">
    <property type="term" value="C:extracellular space"/>
    <property type="evidence" value="ECO:0007669"/>
    <property type="project" value="TreeGrafter"/>
</dbReference>
<dbReference type="SUPFAM" id="SSF57440">
    <property type="entry name" value="Kringle-like"/>
    <property type="match status" value="2"/>
</dbReference>
<evidence type="ECO:0000256" key="7">
    <source>
        <dbReference type="ARBA" id="ARBA00022737"/>
    </source>
</evidence>
<feature type="domain" description="Fibronectin type-II" evidence="20">
    <location>
        <begin position="86"/>
        <end position="133"/>
    </location>
</feature>
<keyword evidence="3 13" id="KW-0245">EGF-like domain</keyword>
<sequence>HCLFKWIRKLRQQLLPQALYVSLRLCPLPAGVSGVQEQGGRGHPDISPPFLPCTASRSLWEQLQGRGQEQHMAVGGRTAELPVFTEDEQLCTFPFRYGGRMYHACISNLFSQKKWCSTTHNYDRDRKWGYCASASKDHIGKANFSDYCARHPCKNGGTCSVAYDHSSYHCACPEAFTGKDCEIGKCFDESRYEYFDTGESWARIHKGIVEECTCVNSGIECQNTRYTSCTSNPCLHDSACRMIVFTGKTICGCKENFVGKYCNIVPYQRCYRGNGTEYRGVVKTTVSGHSCVPWNSDLLYQELHVDSVEKAVQLGLGPYSYCRNPDNDEKPWCYIMKDNTLSWEYCNITSCDARKRIPDIVPDIVDTFAVVKRACGRRHKKRSFIRPRIIGGSSSLPGSHPWLAAIYIGNSFCGGSLVHPCWVVSAAHCFANSPRKSSIRIVLGQHFFNKTTDVTQTFEIEKYVLHPDYSVFDPTEHDIVLIRLKKNNKRCAVKTQFVQPICLPESGMSFADQHKCQIAGWGHSRENASNYSNVLQETLVPIVPEHKCRSPEVYGDEVSEYMFCAGYFDSKSDACQVIHNPLTCHQNGRLWLFKNRASRHVSYMKSWKFSSDDLIQILN</sequence>
<dbReference type="GO" id="GO:0007596">
    <property type="term" value="P:blood coagulation"/>
    <property type="evidence" value="ECO:0007669"/>
    <property type="project" value="TreeGrafter"/>
</dbReference>
<dbReference type="PANTHER" id="PTHR24264:SF43">
    <property type="entry name" value="HEPATOCYTE GROWTH FACTOR ACTIVATOR"/>
    <property type="match status" value="1"/>
</dbReference>
<keyword evidence="2" id="KW-0964">Secreted</keyword>
<evidence type="ECO:0000256" key="5">
    <source>
        <dbReference type="ARBA" id="ARBA00022670"/>
    </source>
</evidence>
<dbReference type="GO" id="GO:0004252">
    <property type="term" value="F:serine-type endopeptidase activity"/>
    <property type="evidence" value="ECO:0007669"/>
    <property type="project" value="InterPro"/>
</dbReference>
<dbReference type="SUPFAM" id="SSF57603">
    <property type="entry name" value="FnI-like domain"/>
    <property type="match status" value="1"/>
</dbReference>
<dbReference type="InterPro" id="IPR001254">
    <property type="entry name" value="Trypsin_dom"/>
</dbReference>
<keyword evidence="12" id="KW-0325">Glycoprotein</keyword>
<dbReference type="Pfam" id="PF00039">
    <property type="entry name" value="fn1"/>
    <property type="match status" value="1"/>
</dbReference>
<keyword evidence="9" id="KW-0720">Serine protease</keyword>
<feature type="domain" description="EGF-like" evidence="16">
    <location>
        <begin position="144"/>
        <end position="182"/>
    </location>
</feature>
<evidence type="ECO:0000259" key="20">
    <source>
        <dbReference type="PROSITE" id="PS51092"/>
    </source>
</evidence>
<dbReference type="PROSITE" id="PS00134">
    <property type="entry name" value="TRYPSIN_HIS"/>
    <property type="match status" value="1"/>
</dbReference>
<evidence type="ECO:0000313" key="21">
    <source>
        <dbReference type="Ensembl" id="ENSCPBP00000003245.1"/>
    </source>
</evidence>
<feature type="disulfide bond" evidence="13">
    <location>
        <begin position="253"/>
        <end position="262"/>
    </location>
</feature>
<evidence type="ECO:0000256" key="14">
    <source>
        <dbReference type="PROSITE-ProRule" id="PRU00121"/>
    </source>
</evidence>
<dbReference type="CDD" id="cd00062">
    <property type="entry name" value="FN2"/>
    <property type="match status" value="1"/>
</dbReference>
<reference evidence="21" key="2">
    <citation type="submission" date="2025-09" db="UniProtKB">
        <authorList>
            <consortium name="Ensembl"/>
        </authorList>
    </citation>
    <scope>IDENTIFICATION</scope>
</reference>
<dbReference type="Gene3D" id="2.40.20.10">
    <property type="entry name" value="Plasminogen Kringle 4"/>
    <property type="match status" value="1"/>
</dbReference>
<dbReference type="PROSITE" id="PS50026">
    <property type="entry name" value="EGF_3"/>
    <property type="match status" value="2"/>
</dbReference>
<dbReference type="CDD" id="cd00190">
    <property type="entry name" value="Tryp_SPc"/>
    <property type="match status" value="1"/>
</dbReference>
<keyword evidence="7" id="KW-0677">Repeat</keyword>
<dbReference type="FunFam" id="2.10.25.10:FF:000294">
    <property type="entry name" value="Delta-like protein"/>
    <property type="match status" value="1"/>
</dbReference>
<dbReference type="SMART" id="SM00020">
    <property type="entry name" value="Tryp_SPc"/>
    <property type="match status" value="1"/>
</dbReference>
<name>A0A8C3F892_CHRPI</name>
<dbReference type="SUPFAM" id="SSF57196">
    <property type="entry name" value="EGF/Laminin"/>
    <property type="match status" value="1"/>
</dbReference>
<dbReference type="PROSITE" id="PS00023">
    <property type="entry name" value="FN2_1"/>
    <property type="match status" value="1"/>
</dbReference>
<dbReference type="SMART" id="SM00181">
    <property type="entry name" value="EGF"/>
    <property type="match status" value="2"/>
</dbReference>
<evidence type="ECO:0000256" key="6">
    <source>
        <dbReference type="ARBA" id="ARBA00022729"/>
    </source>
</evidence>
<dbReference type="PRINTS" id="PR00018">
    <property type="entry name" value="KRINGLE"/>
</dbReference>
<dbReference type="CDD" id="cd00108">
    <property type="entry name" value="KR"/>
    <property type="match status" value="1"/>
</dbReference>
<evidence type="ECO:0000256" key="1">
    <source>
        <dbReference type="ARBA" id="ARBA00004613"/>
    </source>
</evidence>
<dbReference type="PROSITE" id="PS00021">
    <property type="entry name" value="KRINGLE_1"/>
    <property type="match status" value="1"/>
</dbReference>
<dbReference type="CDD" id="cd00054">
    <property type="entry name" value="EGF_CA"/>
    <property type="match status" value="1"/>
</dbReference>
<dbReference type="CDD" id="cd00061">
    <property type="entry name" value="FN1"/>
    <property type="match status" value="1"/>
</dbReference>
<dbReference type="InterPro" id="IPR009003">
    <property type="entry name" value="Peptidase_S1_PA"/>
</dbReference>
<protein>
    <recommendedName>
        <fullName evidence="23">HGF activator</fullName>
    </recommendedName>
</protein>
<dbReference type="Proteomes" id="UP000694380">
    <property type="component" value="Unplaced"/>
</dbReference>
<dbReference type="InterPro" id="IPR018114">
    <property type="entry name" value="TRYPSIN_HIS"/>
</dbReference>
<dbReference type="PANTHER" id="PTHR24264">
    <property type="entry name" value="TRYPSIN-RELATED"/>
    <property type="match status" value="1"/>
</dbReference>
<dbReference type="Pfam" id="PF00040">
    <property type="entry name" value="fn2"/>
    <property type="match status" value="1"/>
</dbReference>
<evidence type="ECO:0000256" key="2">
    <source>
        <dbReference type="ARBA" id="ARBA00022525"/>
    </source>
</evidence>
<dbReference type="SMART" id="SM00058">
    <property type="entry name" value="FN1"/>
    <property type="match status" value="1"/>
</dbReference>
<dbReference type="PROSITE" id="PS51092">
    <property type="entry name" value="FN2_2"/>
    <property type="match status" value="1"/>
</dbReference>
<feature type="disulfide bond" evidence="13">
    <location>
        <begin position="153"/>
        <end position="170"/>
    </location>
</feature>
<evidence type="ECO:0000256" key="15">
    <source>
        <dbReference type="PROSITE-ProRule" id="PRU00479"/>
    </source>
</evidence>
<dbReference type="PROSITE" id="PS00022">
    <property type="entry name" value="EGF_1"/>
    <property type="match status" value="2"/>
</dbReference>
<evidence type="ECO:0000313" key="22">
    <source>
        <dbReference type="Proteomes" id="UP000694380"/>
    </source>
</evidence>
<reference evidence="21" key="1">
    <citation type="submission" date="2025-08" db="UniProtKB">
        <authorList>
            <consortium name="Ensembl"/>
        </authorList>
    </citation>
    <scope>IDENTIFICATION</scope>
</reference>
<dbReference type="Gene3D" id="2.10.10.10">
    <property type="entry name" value="Fibronectin, type II, collagen-binding"/>
    <property type="match status" value="1"/>
</dbReference>
<feature type="domain" description="Peptidase S1" evidence="18">
    <location>
        <begin position="389"/>
        <end position="576"/>
    </location>
</feature>
<evidence type="ECO:0000259" key="18">
    <source>
        <dbReference type="PROSITE" id="PS50240"/>
    </source>
</evidence>
<dbReference type="InterPro" id="IPR038178">
    <property type="entry name" value="Kringle_sf"/>
</dbReference>
<accession>A0A8C3F892</accession>
<evidence type="ECO:0000256" key="4">
    <source>
        <dbReference type="ARBA" id="ARBA00022572"/>
    </source>
</evidence>
<dbReference type="AlphaFoldDB" id="A0A8C3F892"/>
<comment type="caution">
    <text evidence="15">Lacks conserved residue(s) required for the propagation of feature annotation.</text>
</comment>
<feature type="domain" description="Kringle" evidence="17">
    <location>
        <begin position="269"/>
        <end position="351"/>
    </location>
</feature>
<evidence type="ECO:0000256" key="11">
    <source>
        <dbReference type="ARBA" id="ARBA00023157"/>
    </source>
</evidence>
<evidence type="ECO:0008006" key="23">
    <source>
        <dbReference type="Google" id="ProtNLM"/>
    </source>
</evidence>
<evidence type="ECO:0000256" key="3">
    <source>
        <dbReference type="ARBA" id="ARBA00022536"/>
    </source>
</evidence>
<dbReference type="Pfam" id="PF00089">
    <property type="entry name" value="Trypsin"/>
    <property type="match status" value="1"/>
</dbReference>
<dbReference type="SMART" id="SM00059">
    <property type="entry name" value="FN2"/>
    <property type="match status" value="1"/>
</dbReference>
<dbReference type="InterPro" id="IPR036943">
    <property type="entry name" value="FN_type2_sf"/>
</dbReference>
<evidence type="ECO:0000256" key="9">
    <source>
        <dbReference type="ARBA" id="ARBA00022825"/>
    </source>
</evidence>
<evidence type="ECO:0000256" key="13">
    <source>
        <dbReference type="PROSITE-ProRule" id="PRU00076"/>
    </source>
</evidence>
<keyword evidence="11 13" id="KW-1015">Disulfide bond</keyword>
<organism evidence="21 22">
    <name type="scientific">Chrysemys picta bellii</name>
    <name type="common">Western painted turtle</name>
    <name type="synonym">Emys bellii</name>
    <dbReference type="NCBI Taxonomy" id="8478"/>
    <lineage>
        <taxon>Eukaryota</taxon>
        <taxon>Metazoa</taxon>
        <taxon>Chordata</taxon>
        <taxon>Craniata</taxon>
        <taxon>Vertebrata</taxon>
        <taxon>Euteleostomi</taxon>
        <taxon>Archelosauria</taxon>
        <taxon>Testudinata</taxon>
        <taxon>Testudines</taxon>
        <taxon>Cryptodira</taxon>
        <taxon>Durocryptodira</taxon>
        <taxon>Testudinoidea</taxon>
        <taxon>Emydidae</taxon>
        <taxon>Chrysemys</taxon>
    </lineage>
</organism>
<dbReference type="InterPro" id="IPR013806">
    <property type="entry name" value="Kringle-like"/>
</dbReference>
<dbReference type="PRINTS" id="PR00013">
    <property type="entry name" value="FNTYPEII"/>
</dbReference>
<keyword evidence="6" id="KW-0732">Signal</keyword>
<dbReference type="InterPro" id="IPR043504">
    <property type="entry name" value="Peptidase_S1_PA_chymotrypsin"/>
</dbReference>
<dbReference type="GeneTree" id="ENSGT00940000159778"/>
<dbReference type="SUPFAM" id="SSF50494">
    <property type="entry name" value="Trypsin-like serine proteases"/>
    <property type="match status" value="1"/>
</dbReference>
<dbReference type="FunFam" id="2.40.10.10:FF:000005">
    <property type="entry name" value="Serine protease 37"/>
    <property type="match status" value="1"/>
</dbReference>
<dbReference type="Ensembl" id="ENSCPBT00000003951.1">
    <property type="protein sequence ID" value="ENSCPBP00000003245.1"/>
    <property type="gene ID" value="ENSCPBG00000002588.1"/>
</dbReference>
<dbReference type="SMART" id="SM00130">
    <property type="entry name" value="KR"/>
    <property type="match status" value="1"/>
</dbReference>
<dbReference type="InterPro" id="IPR018056">
    <property type="entry name" value="Kringle_CS"/>
</dbReference>
<evidence type="ECO:0000256" key="10">
    <source>
        <dbReference type="ARBA" id="ARBA00023145"/>
    </source>
</evidence>
<evidence type="ECO:0000259" key="16">
    <source>
        <dbReference type="PROSITE" id="PS50026"/>
    </source>
</evidence>
<feature type="disulfide bond" evidence="13">
    <location>
        <begin position="172"/>
        <end position="181"/>
    </location>
</feature>
<dbReference type="PROSITE" id="PS50240">
    <property type="entry name" value="TRYPSIN_DOM"/>
    <property type="match status" value="1"/>
</dbReference>
<keyword evidence="5" id="KW-0645">Protease</keyword>
<dbReference type="FunFam" id="2.40.20.10:FF:000001">
    <property type="entry name" value="Urokinase-type plasminogen activator"/>
    <property type="match status" value="1"/>
</dbReference>
<dbReference type="Gene3D" id="2.10.25.10">
    <property type="entry name" value="Laminin"/>
    <property type="match status" value="2"/>
</dbReference>
<evidence type="ECO:0000259" key="19">
    <source>
        <dbReference type="PROSITE" id="PS51091"/>
    </source>
</evidence>
<dbReference type="GO" id="GO:0031638">
    <property type="term" value="P:zymogen activation"/>
    <property type="evidence" value="ECO:0007669"/>
    <property type="project" value="TreeGrafter"/>
</dbReference>
<evidence type="ECO:0000256" key="8">
    <source>
        <dbReference type="ARBA" id="ARBA00022801"/>
    </source>
</evidence>
<keyword evidence="22" id="KW-1185">Reference proteome</keyword>
<feature type="disulfide bond" evidence="13">
    <location>
        <begin position="234"/>
        <end position="251"/>
    </location>
</feature>
<dbReference type="Pfam" id="PF00051">
    <property type="entry name" value="Kringle"/>
    <property type="match status" value="1"/>
</dbReference>
<dbReference type="InterPro" id="IPR000562">
    <property type="entry name" value="FN_type2_dom"/>
</dbReference>
<dbReference type="Pfam" id="PF00008">
    <property type="entry name" value="EGF"/>
    <property type="match status" value="1"/>
</dbReference>
<dbReference type="PROSITE" id="PS01253">
    <property type="entry name" value="FN1_1"/>
    <property type="match status" value="1"/>
</dbReference>
<keyword evidence="10" id="KW-0865">Zymogen</keyword>
<dbReference type="FunFam" id="2.10.25.10:FF:000338">
    <property type="entry name" value="hepatocyte growth factor activator"/>
    <property type="match status" value="1"/>
</dbReference>
<proteinExistence type="predicted"/>